<dbReference type="RefSeq" id="WP_052956083.1">
    <property type="nucleotide sequence ID" value="NZ_BBWV01000004.1"/>
</dbReference>
<evidence type="ECO:0000313" key="2">
    <source>
        <dbReference type="Proteomes" id="UP000033121"/>
    </source>
</evidence>
<keyword evidence="2" id="KW-1185">Reference proteome</keyword>
<accession>A0A0E9N759</accession>
<dbReference type="AlphaFoldDB" id="A0A0E9N759"/>
<proteinExistence type="predicted"/>
<organism evidence="1 2">
    <name type="scientific">Flavihumibacter petaseus NBRC 106054</name>
    <dbReference type="NCBI Taxonomy" id="1220578"/>
    <lineage>
        <taxon>Bacteria</taxon>
        <taxon>Pseudomonadati</taxon>
        <taxon>Bacteroidota</taxon>
        <taxon>Chitinophagia</taxon>
        <taxon>Chitinophagales</taxon>
        <taxon>Chitinophagaceae</taxon>
        <taxon>Flavihumibacter</taxon>
    </lineage>
</organism>
<evidence type="ECO:0000313" key="1">
    <source>
        <dbReference type="EMBL" id="GAO45185.1"/>
    </source>
</evidence>
<name>A0A0E9N759_9BACT</name>
<dbReference type="EMBL" id="BBWV01000004">
    <property type="protein sequence ID" value="GAO45185.1"/>
    <property type="molecule type" value="Genomic_DNA"/>
</dbReference>
<dbReference type="Proteomes" id="UP000033121">
    <property type="component" value="Unassembled WGS sequence"/>
</dbReference>
<reference evidence="1 2" key="1">
    <citation type="submission" date="2015-04" db="EMBL/GenBank/DDBJ databases">
        <title>Whole genome shotgun sequence of Flavihumibacter petaseus NBRC 106054.</title>
        <authorList>
            <person name="Miyazawa S."/>
            <person name="Hosoyama A."/>
            <person name="Hashimoto M."/>
            <person name="Noguchi M."/>
            <person name="Tsuchikane K."/>
            <person name="Ohji S."/>
            <person name="Yamazoe A."/>
            <person name="Ichikawa N."/>
            <person name="Kimura A."/>
            <person name="Fujita N."/>
        </authorList>
    </citation>
    <scope>NUCLEOTIDE SEQUENCE [LARGE SCALE GENOMIC DNA]</scope>
    <source>
        <strain evidence="1 2">NBRC 106054</strain>
    </source>
</reference>
<comment type="caution">
    <text evidence="1">The sequence shown here is derived from an EMBL/GenBank/DDBJ whole genome shotgun (WGS) entry which is preliminary data.</text>
</comment>
<protein>
    <submittedName>
        <fullName evidence="1">Uncharacterized protein</fullName>
    </submittedName>
</protein>
<gene>
    <name evidence="1" type="ORF">FPE01S_04_04290</name>
</gene>
<sequence>MATATGLLASMLRGMIGHELVFREWEGKMIVQKAPGKRTTRPTRAMAVQNDKFRHGMAYGVRMNQDADMKEAYYRKRAPRQNVCSRALQDFLTAPEVTEINVQGYSGQPGDTIEIRAHDDFHVAYVQVDIWSAGGVLVERGDAVVQPNGLVWTYTAKETHRSLAGTKVTAYAMDIPNNEGTLSVTIEKTPDTAKNDKPDERLSQIPGKTREIRRNVAVVGLQNQTFVPVAYQPKLRSDSSCDFCGMPVEIRSHGHPIIV</sequence>
<dbReference type="OrthoDB" id="880927at2"/>